<reference evidence="2" key="1">
    <citation type="submission" date="2018-12" db="EMBL/GenBank/DDBJ databases">
        <authorList>
            <person name="Will S."/>
            <person name="Neumann-Schaal M."/>
            <person name="Henke P."/>
        </authorList>
    </citation>
    <scope>NUCLEOTIDE SEQUENCE</scope>
    <source>
        <strain evidence="2">PCC 7102</strain>
    </source>
</reference>
<dbReference type="Proteomes" id="UP000271624">
    <property type="component" value="Unassembled WGS sequence"/>
</dbReference>
<sequence length="399" mass="45186">MSFLPEKTVLGQLEIIEVYDFYDKPVLFSCKNKSGFIFFVVCVDSSDSAEIWLYAPVSSSRFQRIVRGEVELRDIFADTEDAFVYQIEIPYEDSQDTVYNIVACKEIPDEYMPESGEIIQSKNNHDDNNITKISTQKRKEIIDFVLEFIKKDISEVPVGDLGLILFSLQETIDAIGQIKLGKSESHIIEQEVKQKTQVAISGVFKGSFGMRLEGTVYEDSLGLGESFLGQCLKEFIQLINLGANADELPAKLNTLKKKTAFKYTDFLKALTRIQISKLHISWASPNKNLQTGEIELETVYKVLDIIKNIQTTAETKIYVKVKLIQINYPGRTATLQEVDSTKKYKCLIADSAIKDVETVSKAQEYLATIRDSAILFSFTNKKEHKYELLSLKSEPPIDA</sequence>
<dbReference type="EMBL" id="RSCL01000024">
    <property type="protein sequence ID" value="RUT00421.1"/>
    <property type="molecule type" value="Genomic_DNA"/>
</dbReference>
<dbReference type="RefSeq" id="WP_127085633.1">
    <property type="nucleotide sequence ID" value="NZ_RSCL01000024.1"/>
</dbReference>
<proteinExistence type="predicted"/>
<dbReference type="AlphaFoldDB" id="A0A433V2W6"/>
<dbReference type="OrthoDB" id="507999at2"/>
<protein>
    <recommendedName>
        <fullName evidence="1">DUF6575 domain-containing protein</fullName>
    </recommendedName>
</protein>
<feature type="domain" description="DUF6575" evidence="1">
    <location>
        <begin position="1"/>
        <end position="213"/>
    </location>
</feature>
<evidence type="ECO:0000313" key="2">
    <source>
        <dbReference type="EMBL" id="RUT00421.1"/>
    </source>
</evidence>
<evidence type="ECO:0000313" key="3">
    <source>
        <dbReference type="Proteomes" id="UP000271624"/>
    </source>
</evidence>
<evidence type="ECO:0000259" key="1">
    <source>
        <dbReference type="Pfam" id="PF20215"/>
    </source>
</evidence>
<organism evidence="2 3">
    <name type="scientific">Dulcicalothrix desertica PCC 7102</name>
    <dbReference type="NCBI Taxonomy" id="232991"/>
    <lineage>
        <taxon>Bacteria</taxon>
        <taxon>Bacillati</taxon>
        <taxon>Cyanobacteriota</taxon>
        <taxon>Cyanophyceae</taxon>
        <taxon>Nostocales</taxon>
        <taxon>Calotrichaceae</taxon>
        <taxon>Dulcicalothrix</taxon>
    </lineage>
</organism>
<reference evidence="2" key="2">
    <citation type="journal article" date="2019" name="Genome Biol. Evol.">
        <title>Day and night: Metabolic profiles and evolutionary relationships of six axenic non-marine cyanobacteria.</title>
        <authorList>
            <person name="Will S.E."/>
            <person name="Henke P."/>
            <person name="Boedeker C."/>
            <person name="Huang S."/>
            <person name="Brinkmann H."/>
            <person name="Rohde M."/>
            <person name="Jarek M."/>
            <person name="Friedl T."/>
            <person name="Seufert S."/>
            <person name="Schumacher M."/>
            <person name="Overmann J."/>
            <person name="Neumann-Schaal M."/>
            <person name="Petersen J."/>
        </authorList>
    </citation>
    <scope>NUCLEOTIDE SEQUENCE [LARGE SCALE GENOMIC DNA]</scope>
    <source>
        <strain evidence="2">PCC 7102</strain>
    </source>
</reference>
<comment type="caution">
    <text evidence="2">The sequence shown here is derived from an EMBL/GenBank/DDBJ whole genome shotgun (WGS) entry which is preliminary data.</text>
</comment>
<name>A0A433V2W6_9CYAN</name>
<accession>A0A433V2W6</accession>
<dbReference type="InterPro" id="IPR046482">
    <property type="entry name" value="DUF6575"/>
</dbReference>
<dbReference type="Pfam" id="PF20215">
    <property type="entry name" value="DUF6575"/>
    <property type="match status" value="1"/>
</dbReference>
<gene>
    <name evidence="2" type="ORF">DSM106972_075490</name>
</gene>
<keyword evidence="3" id="KW-1185">Reference proteome</keyword>